<evidence type="ECO:0000256" key="8">
    <source>
        <dbReference type="ARBA" id="ARBA00022967"/>
    </source>
</evidence>
<evidence type="ECO:0000256" key="12">
    <source>
        <dbReference type="ARBA" id="ARBA00023075"/>
    </source>
</evidence>
<feature type="transmembrane region" description="Helical" evidence="16">
    <location>
        <begin position="468"/>
        <end position="486"/>
    </location>
</feature>
<dbReference type="GeneID" id="8457921"/>
<keyword evidence="7" id="KW-0999">Mitochondrion inner membrane</keyword>
<feature type="transmembrane region" description="Helical" evidence="16">
    <location>
        <begin position="70"/>
        <end position="87"/>
    </location>
</feature>
<dbReference type="InterPro" id="IPR001516">
    <property type="entry name" value="Proton_antipo_N"/>
</dbReference>
<comment type="catalytic activity">
    <reaction evidence="15 16">
        <text>a ubiquinone + NADH + 5 H(+)(in) = a ubiquinol + NAD(+) + 4 H(+)(out)</text>
        <dbReference type="Rhea" id="RHEA:29091"/>
        <dbReference type="Rhea" id="RHEA-COMP:9565"/>
        <dbReference type="Rhea" id="RHEA-COMP:9566"/>
        <dbReference type="ChEBI" id="CHEBI:15378"/>
        <dbReference type="ChEBI" id="CHEBI:16389"/>
        <dbReference type="ChEBI" id="CHEBI:17976"/>
        <dbReference type="ChEBI" id="CHEBI:57540"/>
        <dbReference type="ChEBI" id="CHEBI:57945"/>
        <dbReference type="EC" id="7.1.1.2"/>
    </reaction>
</comment>
<evidence type="ECO:0000256" key="2">
    <source>
        <dbReference type="ARBA" id="ARBA00012944"/>
    </source>
</evidence>
<feature type="transmembrane region" description="Helical" evidence="16">
    <location>
        <begin position="93"/>
        <end position="111"/>
    </location>
</feature>
<evidence type="ECO:0000256" key="1">
    <source>
        <dbReference type="ARBA" id="ARBA00004448"/>
    </source>
</evidence>
<evidence type="ECO:0000256" key="11">
    <source>
        <dbReference type="ARBA" id="ARBA00023027"/>
    </source>
</evidence>
<feature type="transmembrane region" description="Helical" evidence="16">
    <location>
        <begin position="356"/>
        <end position="378"/>
    </location>
</feature>
<feature type="transmembrane region" description="Helical" evidence="16">
    <location>
        <begin position="225"/>
        <end position="244"/>
    </location>
</feature>
<accession>C9V3N6</accession>
<proteinExistence type="inferred from homology"/>
<dbReference type="GO" id="GO:0042773">
    <property type="term" value="P:ATP synthesis coupled electron transport"/>
    <property type="evidence" value="ECO:0007669"/>
    <property type="project" value="InterPro"/>
</dbReference>
<feature type="transmembrane region" description="Helical" evidence="16">
    <location>
        <begin position="399"/>
        <end position="419"/>
    </location>
</feature>
<feature type="transmembrane region" description="Helical" evidence="16">
    <location>
        <begin position="132"/>
        <end position="150"/>
    </location>
</feature>
<dbReference type="SMR" id="C9V3N6"/>
<dbReference type="Pfam" id="PF00662">
    <property type="entry name" value="Proton_antipo_N"/>
    <property type="match status" value="1"/>
</dbReference>
<keyword evidence="10 16" id="KW-1133">Transmembrane helix</keyword>
<evidence type="ECO:0000256" key="15">
    <source>
        <dbReference type="ARBA" id="ARBA00049551"/>
    </source>
</evidence>
<evidence type="ECO:0000259" key="18">
    <source>
        <dbReference type="Pfam" id="PF00662"/>
    </source>
</evidence>
<evidence type="ECO:0000256" key="9">
    <source>
        <dbReference type="ARBA" id="ARBA00022982"/>
    </source>
</evidence>
<dbReference type="PANTHER" id="PTHR42829">
    <property type="entry name" value="NADH-UBIQUINONE OXIDOREDUCTASE CHAIN 5"/>
    <property type="match status" value="1"/>
</dbReference>
<evidence type="ECO:0000256" key="7">
    <source>
        <dbReference type="ARBA" id="ARBA00022792"/>
    </source>
</evidence>
<feature type="domain" description="NADH:quinone oxidoreductase/Mrp antiporter transmembrane" evidence="17">
    <location>
        <begin position="89"/>
        <end position="365"/>
    </location>
</feature>
<evidence type="ECO:0000256" key="10">
    <source>
        <dbReference type="ARBA" id="ARBA00022989"/>
    </source>
</evidence>
<dbReference type="EC" id="7.1.1.2" evidence="2 16"/>
<reference evidence="20" key="1">
    <citation type="submission" date="2006-10" db="EMBL/GenBank/DDBJ databases">
        <title>The complete sequences and gene organization of the mitochondrial genomes of the heterodont bivalves Loripes lacteus and Lucinella divaricata.</title>
        <authorList>
            <person name="Dreyer H."/>
            <person name="Steiner G."/>
            <person name="Satler M."/>
        </authorList>
    </citation>
    <scope>NUCLEOTIDE SEQUENCE</scope>
</reference>
<dbReference type="CTD" id="4540"/>
<evidence type="ECO:0000259" key="17">
    <source>
        <dbReference type="Pfam" id="PF00361"/>
    </source>
</evidence>
<comment type="similarity">
    <text evidence="16">Belongs to the complex I subunit 5 family.</text>
</comment>
<feature type="transmembrane region" description="Helical" evidence="16">
    <location>
        <begin position="318"/>
        <end position="336"/>
    </location>
</feature>
<sequence length="556" mass="60872">MFCYFCLGLVGAGGGVVVEWFMGSSHLGVNFIVVVDSFSLLFSFVVLFISFFIMLFSTAYMSGELFLSRFIWLVVLFVVSMNLLVFVPSLIGVILGWDGLGLISFLLVIYYQNGKSLGAGMVTAFMNRVGDALLLLSVSILSVCGHWSLWGWGKESILSNCLLFVVVLSTTKSAQFPFSYWLPAAMSAPTPVSALVHSSTLVTAGIYLLIRVIPNVAVSSDASGWWLLTASVFTMLTAGVGACFELDMKKVVALSTLSQLSVMMFSLSLGYYSLALFHLLSHALFKALLFVGVGCVIHSQDDWQDFRMASGLWLKMPLVSGCIMLAGLALSGLPFLGGFYSKDLVVEKFLDGGTSMLLGFSVGAGLMMTIIYSGRLFFGSVMGDLSLKLAQSGENGLSVYEIIPLICLGLASSMGGWFLQGVVFDFSDLLLLEISFKSFVNFIIFLGIVLLLWRVFMKMGSYSASSVIKNFVVSFFASMVYVNYSVRSLNFLFLKSSEICYKVVDLGWNESVLGGFSLFDYLVGLNQSFLSFWWGVLGRCIVFSSIFLLVLFLFNL</sequence>
<keyword evidence="4 16" id="KW-0813">Transport</keyword>
<dbReference type="InterPro" id="IPR003945">
    <property type="entry name" value="NU5C-like"/>
</dbReference>
<dbReference type="AlphaFoldDB" id="C9V3N6"/>
<dbReference type="RefSeq" id="YP_003208300.1">
    <property type="nucleotide sequence ID" value="NC_013275.1"/>
</dbReference>
<feature type="transmembrane region" description="Helical" evidence="16">
    <location>
        <begin position="532"/>
        <end position="554"/>
    </location>
</feature>
<geneLocation type="mitochondrion" evidence="20"/>
<evidence type="ECO:0000259" key="19">
    <source>
        <dbReference type="Pfam" id="PF06455"/>
    </source>
</evidence>
<dbReference type="PANTHER" id="PTHR42829:SF2">
    <property type="entry name" value="NADH-UBIQUINONE OXIDOREDUCTASE CHAIN 5"/>
    <property type="match status" value="1"/>
</dbReference>
<feature type="transmembrane region" description="Helical" evidence="16">
    <location>
        <begin position="439"/>
        <end position="456"/>
    </location>
</feature>
<gene>
    <name evidence="20" type="primary">ND5</name>
</gene>
<feature type="domain" description="NADH-Ubiquinone oxidoreductase (complex I) chain 5 N-terminal" evidence="18">
    <location>
        <begin position="20"/>
        <end position="70"/>
    </location>
</feature>
<dbReference type="PRINTS" id="PR01434">
    <property type="entry name" value="NADHDHGNASE5"/>
</dbReference>
<keyword evidence="5" id="KW-0679">Respiratory chain</keyword>
<dbReference type="EMBL" id="EF043342">
    <property type="protein sequence ID" value="ABJ91113.1"/>
    <property type="molecule type" value="Genomic_DNA"/>
</dbReference>
<dbReference type="Pfam" id="PF00361">
    <property type="entry name" value="Proton_antipo_M"/>
    <property type="match status" value="1"/>
</dbReference>
<keyword evidence="12 16" id="KW-0830">Ubiquinone</keyword>
<feature type="transmembrane region" description="Helical" evidence="16">
    <location>
        <begin position="279"/>
        <end position="297"/>
    </location>
</feature>
<name>C9V3N6_9BIVA</name>
<keyword evidence="11 16" id="KW-0520">NAD</keyword>
<dbReference type="InterPro" id="IPR001750">
    <property type="entry name" value="ND/Mrp_TM"/>
</dbReference>
<keyword evidence="8" id="KW-1278">Translocase</keyword>
<evidence type="ECO:0000256" key="4">
    <source>
        <dbReference type="ARBA" id="ARBA00022448"/>
    </source>
</evidence>
<dbReference type="GO" id="GO:0003954">
    <property type="term" value="F:NADH dehydrogenase activity"/>
    <property type="evidence" value="ECO:0007669"/>
    <property type="project" value="TreeGrafter"/>
</dbReference>
<comment type="function">
    <text evidence="16">Core subunit of the mitochondrial membrane respiratory chain NADH dehydrogenase (Complex I) which catalyzes electron transfer from NADH through the respiratory chain, using ubiquinone as an electron acceptor. Essential for the catalytic activity and assembly of complex I.</text>
</comment>
<evidence type="ECO:0000256" key="6">
    <source>
        <dbReference type="ARBA" id="ARBA00022692"/>
    </source>
</evidence>
<organism evidence="20">
    <name type="scientific">Lucinella divaricata</name>
    <dbReference type="NCBI Taxonomy" id="406540"/>
    <lineage>
        <taxon>Eukaryota</taxon>
        <taxon>Metazoa</taxon>
        <taxon>Spiralia</taxon>
        <taxon>Lophotrochozoa</taxon>
        <taxon>Mollusca</taxon>
        <taxon>Bivalvia</taxon>
        <taxon>Autobranchia</taxon>
        <taxon>Heteroconchia</taxon>
        <taxon>Euheterodonta</taxon>
        <taxon>Imparidentia</taxon>
        <taxon>Lucinida</taxon>
        <taxon>Lucinoidea</taxon>
        <taxon>Lucinidae</taxon>
        <taxon>Lucinella</taxon>
    </lineage>
</organism>
<dbReference type="Pfam" id="PF06455">
    <property type="entry name" value="NADH5_C"/>
    <property type="match status" value="1"/>
</dbReference>
<comment type="subcellular location">
    <subcellularLocation>
        <location evidence="1">Mitochondrion inner membrane</location>
        <topology evidence="1">Multi-pass membrane protein</topology>
    </subcellularLocation>
</comment>
<feature type="domain" description="NADH dehydrogenase subunit 5 C-terminal" evidence="19">
    <location>
        <begin position="372"/>
        <end position="554"/>
    </location>
</feature>
<evidence type="ECO:0000256" key="14">
    <source>
        <dbReference type="ARBA" id="ARBA00023136"/>
    </source>
</evidence>
<keyword evidence="9" id="KW-0249">Electron transport</keyword>
<evidence type="ECO:0000256" key="5">
    <source>
        <dbReference type="ARBA" id="ARBA00022660"/>
    </source>
</evidence>
<dbReference type="GO" id="GO:0015990">
    <property type="term" value="P:electron transport coupled proton transport"/>
    <property type="evidence" value="ECO:0007669"/>
    <property type="project" value="TreeGrafter"/>
</dbReference>
<feature type="transmembrane region" description="Helical" evidence="16">
    <location>
        <begin position="38"/>
        <end position="58"/>
    </location>
</feature>
<keyword evidence="6 16" id="KW-0812">Transmembrane</keyword>
<protein>
    <recommendedName>
        <fullName evidence="3 16">NADH-ubiquinone oxidoreductase chain 5</fullName>
        <ecNumber evidence="2 16">7.1.1.2</ecNumber>
    </recommendedName>
</protein>
<dbReference type="GO" id="GO:0005743">
    <property type="term" value="C:mitochondrial inner membrane"/>
    <property type="evidence" value="ECO:0007669"/>
    <property type="project" value="UniProtKB-SubCell"/>
</dbReference>
<evidence type="ECO:0000256" key="13">
    <source>
        <dbReference type="ARBA" id="ARBA00023128"/>
    </source>
</evidence>
<keyword evidence="13 16" id="KW-0496">Mitochondrion</keyword>
<evidence type="ECO:0000256" key="3">
    <source>
        <dbReference type="ARBA" id="ARBA00021096"/>
    </source>
</evidence>
<evidence type="ECO:0000313" key="20">
    <source>
        <dbReference type="EMBL" id="ABJ91113.1"/>
    </source>
</evidence>
<dbReference type="GO" id="GO:0008137">
    <property type="term" value="F:NADH dehydrogenase (ubiquinone) activity"/>
    <property type="evidence" value="ECO:0007669"/>
    <property type="project" value="UniProtKB-EC"/>
</dbReference>
<feature type="transmembrane region" description="Helical" evidence="16">
    <location>
        <begin position="194"/>
        <end position="213"/>
    </location>
</feature>
<evidence type="ECO:0000256" key="16">
    <source>
        <dbReference type="RuleBase" id="RU003404"/>
    </source>
</evidence>
<keyword evidence="14 16" id="KW-0472">Membrane</keyword>
<dbReference type="InterPro" id="IPR010934">
    <property type="entry name" value="NADH_DH_su5_C"/>
</dbReference>